<evidence type="ECO:0000313" key="2">
    <source>
        <dbReference type="Proteomes" id="UP001154282"/>
    </source>
</evidence>
<proteinExistence type="predicted"/>
<dbReference type="EMBL" id="CAMGYJ010000006">
    <property type="protein sequence ID" value="CAI0428728.1"/>
    <property type="molecule type" value="Genomic_DNA"/>
</dbReference>
<sequence>MTRYWMKSNQTGRPSARREKMVSTLPSNPNAIRIPSSIRITLVFQFPC</sequence>
<name>A0AAV0L6R4_9ROSI</name>
<comment type="caution">
    <text evidence="1">The sequence shown here is derived from an EMBL/GenBank/DDBJ whole genome shotgun (WGS) entry which is preliminary data.</text>
</comment>
<reference evidence="1" key="1">
    <citation type="submission" date="2022-08" db="EMBL/GenBank/DDBJ databases">
        <authorList>
            <person name="Gutierrez-Valencia J."/>
        </authorList>
    </citation>
    <scope>NUCLEOTIDE SEQUENCE</scope>
</reference>
<organism evidence="1 2">
    <name type="scientific">Linum tenue</name>
    <dbReference type="NCBI Taxonomy" id="586396"/>
    <lineage>
        <taxon>Eukaryota</taxon>
        <taxon>Viridiplantae</taxon>
        <taxon>Streptophyta</taxon>
        <taxon>Embryophyta</taxon>
        <taxon>Tracheophyta</taxon>
        <taxon>Spermatophyta</taxon>
        <taxon>Magnoliopsida</taxon>
        <taxon>eudicotyledons</taxon>
        <taxon>Gunneridae</taxon>
        <taxon>Pentapetalae</taxon>
        <taxon>rosids</taxon>
        <taxon>fabids</taxon>
        <taxon>Malpighiales</taxon>
        <taxon>Linaceae</taxon>
        <taxon>Linum</taxon>
    </lineage>
</organism>
<evidence type="ECO:0000313" key="1">
    <source>
        <dbReference type="EMBL" id="CAI0428728.1"/>
    </source>
</evidence>
<dbReference type="AlphaFoldDB" id="A0AAV0L6R4"/>
<protein>
    <submittedName>
        <fullName evidence="1">Uncharacterized protein</fullName>
    </submittedName>
</protein>
<dbReference type="Proteomes" id="UP001154282">
    <property type="component" value="Unassembled WGS sequence"/>
</dbReference>
<accession>A0AAV0L6R4</accession>
<keyword evidence="2" id="KW-1185">Reference proteome</keyword>
<gene>
    <name evidence="1" type="ORF">LITE_LOCUS21798</name>
</gene>